<dbReference type="Pfam" id="PF12844">
    <property type="entry name" value="HTH_19"/>
    <property type="match status" value="1"/>
</dbReference>
<dbReference type="Proteomes" id="UP001272716">
    <property type="component" value="Unassembled WGS sequence"/>
</dbReference>
<proteinExistence type="predicted"/>
<gene>
    <name evidence="2" type="ORF">BTTOUR_18445</name>
</gene>
<organism evidence="2 3">
    <name type="scientific">Bacillus thuringiensis serovar toumanoffi</name>
    <dbReference type="NCBI Taxonomy" id="180862"/>
    <lineage>
        <taxon>Bacteria</taxon>
        <taxon>Bacillati</taxon>
        <taxon>Bacillota</taxon>
        <taxon>Bacilli</taxon>
        <taxon>Bacillales</taxon>
        <taxon>Bacillaceae</taxon>
        <taxon>Bacillus</taxon>
        <taxon>Bacillus cereus group</taxon>
    </lineage>
</organism>
<dbReference type="Gene3D" id="1.10.260.40">
    <property type="entry name" value="lambda repressor-like DNA-binding domains"/>
    <property type="match status" value="1"/>
</dbReference>
<evidence type="ECO:0000259" key="1">
    <source>
        <dbReference type="PROSITE" id="PS50943"/>
    </source>
</evidence>
<accession>A0ABD5I0H1</accession>
<reference evidence="2 3" key="1">
    <citation type="submission" date="2023-10" db="EMBL/GenBank/DDBJ databases">
        <title>Draft Genome Sequence of Bacillus thuringiensis serovar. toumanoffi 4059: Identification of a Novel Cry Protein Candidate.</title>
        <authorList>
            <person name="Murdoch R.W."/>
            <person name="Gemler B."/>
            <person name="Heater B.S."/>
        </authorList>
    </citation>
    <scope>NUCLEOTIDE SEQUENCE [LARGE SCALE GENOMIC DNA]</scope>
    <source>
        <strain evidence="2 3">4059</strain>
    </source>
</reference>
<dbReference type="CDD" id="cd00093">
    <property type="entry name" value="HTH_XRE"/>
    <property type="match status" value="1"/>
</dbReference>
<dbReference type="RefSeq" id="WP_001031005.1">
    <property type="nucleotide sequence ID" value="NZ_JAWQCK010000007.1"/>
</dbReference>
<sequence length="164" mass="19128">MNKEHAIELISKKIKLIRTEKRYTQDKMAEVLGISKKTLVQIEKGRTNAGWTNTVAICALFRDSEVLQNTLGDDPLVVIETMAHNSTSNFTEKTLGGKVWWKQIQEKGNFRLQQNLISQHYRILDRQDYRWFNSFDLEETLNQLNKLATNSEHQITRTTMSENK</sequence>
<dbReference type="InterPro" id="IPR010982">
    <property type="entry name" value="Lambda_DNA-bd_dom_sf"/>
</dbReference>
<dbReference type="SMART" id="SM00530">
    <property type="entry name" value="HTH_XRE"/>
    <property type="match status" value="1"/>
</dbReference>
<feature type="domain" description="HTH cro/C1-type" evidence="1">
    <location>
        <begin position="14"/>
        <end position="48"/>
    </location>
</feature>
<evidence type="ECO:0000313" key="3">
    <source>
        <dbReference type="Proteomes" id="UP001272716"/>
    </source>
</evidence>
<name>A0ABD5I0H1_BACTU</name>
<dbReference type="PROSITE" id="PS50943">
    <property type="entry name" value="HTH_CROC1"/>
    <property type="match status" value="1"/>
</dbReference>
<dbReference type="SUPFAM" id="SSF47413">
    <property type="entry name" value="lambda repressor-like DNA-binding domains"/>
    <property type="match status" value="1"/>
</dbReference>
<dbReference type="InterPro" id="IPR001387">
    <property type="entry name" value="Cro/C1-type_HTH"/>
</dbReference>
<evidence type="ECO:0000313" key="2">
    <source>
        <dbReference type="EMBL" id="MDW9210720.1"/>
    </source>
</evidence>
<protein>
    <submittedName>
        <fullName evidence="2">Transcriptional regulator</fullName>
    </submittedName>
</protein>
<comment type="caution">
    <text evidence="2">The sequence shown here is derived from an EMBL/GenBank/DDBJ whole genome shotgun (WGS) entry which is preliminary data.</text>
</comment>
<dbReference type="EMBL" id="JAWQCK010000007">
    <property type="protein sequence ID" value="MDW9210720.1"/>
    <property type="molecule type" value="Genomic_DNA"/>
</dbReference>
<dbReference type="AlphaFoldDB" id="A0ABD5I0H1"/>